<comment type="caution">
    <text evidence="1">The sequence shown here is derived from an EMBL/GenBank/DDBJ whole genome shotgun (WGS) entry which is preliminary data.</text>
</comment>
<dbReference type="Proteomes" id="UP001326199">
    <property type="component" value="Unassembled WGS sequence"/>
</dbReference>
<evidence type="ECO:0000313" key="1">
    <source>
        <dbReference type="EMBL" id="KAK4661522.1"/>
    </source>
</evidence>
<reference evidence="1 2" key="1">
    <citation type="journal article" date="2023" name="bioRxiv">
        <title>High-quality genome assemblies of four members of thePodospora anserinaspecies complex.</title>
        <authorList>
            <person name="Ament-Velasquez S.L."/>
            <person name="Vogan A.A."/>
            <person name="Wallerman O."/>
            <person name="Hartmann F."/>
            <person name="Gautier V."/>
            <person name="Silar P."/>
            <person name="Giraud T."/>
            <person name="Johannesson H."/>
        </authorList>
    </citation>
    <scope>NUCLEOTIDE SEQUENCE [LARGE SCALE GENOMIC DNA]</scope>
    <source>
        <strain evidence="1 2">CBS 411.78</strain>
    </source>
</reference>
<name>A0ABR0H0V7_9PEZI</name>
<proteinExistence type="predicted"/>
<dbReference type="EMBL" id="JAFFHB010000009">
    <property type="protein sequence ID" value="KAK4661522.1"/>
    <property type="molecule type" value="Genomic_DNA"/>
</dbReference>
<accession>A0ABR0H0V7</accession>
<protein>
    <submittedName>
        <fullName evidence="1">Uncharacterized protein</fullName>
    </submittedName>
</protein>
<sequence>MIGKGGSCAYVLQDIGVVVATLSAPIAPASACLIPQHNAVQANPTHLFLISFSFSVFRRATKQGDGCLTIHPSERTP</sequence>
<gene>
    <name evidence="1" type="ORF">QC763_0103890</name>
</gene>
<dbReference type="RefSeq" id="XP_062761488.1">
    <property type="nucleotide sequence ID" value="XM_062906430.1"/>
</dbReference>
<dbReference type="GeneID" id="87926678"/>
<keyword evidence="2" id="KW-1185">Reference proteome</keyword>
<evidence type="ECO:0000313" key="2">
    <source>
        <dbReference type="Proteomes" id="UP001326199"/>
    </source>
</evidence>
<organism evidence="1 2">
    <name type="scientific">Podospora pseudopauciseta</name>
    <dbReference type="NCBI Taxonomy" id="2093780"/>
    <lineage>
        <taxon>Eukaryota</taxon>
        <taxon>Fungi</taxon>
        <taxon>Dikarya</taxon>
        <taxon>Ascomycota</taxon>
        <taxon>Pezizomycotina</taxon>
        <taxon>Sordariomycetes</taxon>
        <taxon>Sordariomycetidae</taxon>
        <taxon>Sordariales</taxon>
        <taxon>Podosporaceae</taxon>
        <taxon>Podospora</taxon>
    </lineage>
</organism>